<dbReference type="Pfam" id="PF00795">
    <property type="entry name" value="CN_hydrolase"/>
    <property type="match status" value="1"/>
</dbReference>
<evidence type="ECO:0000313" key="11">
    <source>
        <dbReference type="EMBL" id="ANP42686.1"/>
    </source>
</evidence>
<protein>
    <recommendedName>
        <fullName evidence="9">Apolipoprotein N-acyltransferase</fullName>
        <shortName evidence="9">ALP N-acyltransferase</shortName>
        <ecNumber evidence="9">2.3.1.269</ecNumber>
    </recommendedName>
</protein>
<evidence type="ECO:0000313" key="12">
    <source>
        <dbReference type="Proteomes" id="UP000013243"/>
    </source>
</evidence>
<feature type="transmembrane region" description="Helical" evidence="9">
    <location>
        <begin position="20"/>
        <end position="47"/>
    </location>
</feature>
<keyword evidence="3 9" id="KW-1003">Cell membrane</keyword>
<evidence type="ECO:0000256" key="5">
    <source>
        <dbReference type="ARBA" id="ARBA00022692"/>
    </source>
</evidence>
<evidence type="ECO:0000256" key="6">
    <source>
        <dbReference type="ARBA" id="ARBA00022989"/>
    </source>
</evidence>
<dbReference type="RefSeq" id="WP_046002569.1">
    <property type="nucleotide sequence ID" value="NZ_CP015231.1"/>
</dbReference>
<keyword evidence="4 9" id="KW-0808">Transferase</keyword>
<geneLocation type="plasmid" evidence="11 12">
    <name>unnamed1</name>
</geneLocation>
<accession>A0A1B1A808</accession>
<feature type="transmembrane region" description="Helical" evidence="9">
    <location>
        <begin position="122"/>
        <end position="141"/>
    </location>
</feature>
<dbReference type="OrthoDB" id="9804277at2"/>
<evidence type="ECO:0000256" key="4">
    <source>
        <dbReference type="ARBA" id="ARBA00022679"/>
    </source>
</evidence>
<dbReference type="InterPro" id="IPR045378">
    <property type="entry name" value="LNT_N"/>
</dbReference>
<keyword evidence="6 9" id="KW-1133">Transmembrane helix</keyword>
<dbReference type="HAMAP" id="MF_01148">
    <property type="entry name" value="Lnt"/>
    <property type="match status" value="1"/>
</dbReference>
<feature type="domain" description="CN hydrolase" evidence="10">
    <location>
        <begin position="225"/>
        <end position="472"/>
    </location>
</feature>
<dbReference type="AlphaFoldDB" id="A0A1B1A808"/>
<dbReference type="InterPro" id="IPR036526">
    <property type="entry name" value="C-N_Hydrolase_sf"/>
</dbReference>
<dbReference type="PANTHER" id="PTHR38686:SF1">
    <property type="entry name" value="APOLIPOPROTEIN N-ACYLTRANSFERASE"/>
    <property type="match status" value="1"/>
</dbReference>
<dbReference type="Proteomes" id="UP000013243">
    <property type="component" value="Plasmid unnamed1"/>
</dbReference>
<comment type="catalytic activity">
    <reaction evidence="9">
        <text>N-terminal S-1,2-diacyl-sn-glyceryl-L-cysteinyl-[lipoprotein] + a glycerophospholipid = N-acyl-S-1,2-diacyl-sn-glyceryl-L-cysteinyl-[lipoprotein] + a 2-acyl-sn-glycero-3-phospholipid + H(+)</text>
        <dbReference type="Rhea" id="RHEA:48228"/>
        <dbReference type="Rhea" id="RHEA-COMP:14681"/>
        <dbReference type="Rhea" id="RHEA-COMP:14684"/>
        <dbReference type="ChEBI" id="CHEBI:15378"/>
        <dbReference type="ChEBI" id="CHEBI:136912"/>
        <dbReference type="ChEBI" id="CHEBI:140656"/>
        <dbReference type="ChEBI" id="CHEBI:140657"/>
        <dbReference type="ChEBI" id="CHEBI:140660"/>
        <dbReference type="EC" id="2.3.1.269"/>
    </reaction>
</comment>
<evidence type="ECO:0000256" key="1">
    <source>
        <dbReference type="ARBA" id="ARBA00004651"/>
    </source>
</evidence>
<organism evidence="11 12">
    <name type="scientific">Tritonibacter mobilis F1926</name>
    <dbReference type="NCBI Taxonomy" id="1265309"/>
    <lineage>
        <taxon>Bacteria</taxon>
        <taxon>Pseudomonadati</taxon>
        <taxon>Pseudomonadota</taxon>
        <taxon>Alphaproteobacteria</taxon>
        <taxon>Rhodobacterales</taxon>
        <taxon>Paracoccaceae</taxon>
        <taxon>Tritonibacter</taxon>
    </lineage>
</organism>
<feature type="transmembrane region" description="Helical" evidence="9">
    <location>
        <begin position="88"/>
        <end position="110"/>
    </location>
</feature>
<dbReference type="GO" id="GO:0042158">
    <property type="term" value="P:lipoprotein biosynthetic process"/>
    <property type="evidence" value="ECO:0007669"/>
    <property type="project" value="UniProtKB-UniRule"/>
</dbReference>
<evidence type="ECO:0000256" key="3">
    <source>
        <dbReference type="ARBA" id="ARBA00022475"/>
    </source>
</evidence>
<dbReference type="GO" id="GO:0016410">
    <property type="term" value="F:N-acyltransferase activity"/>
    <property type="evidence" value="ECO:0007669"/>
    <property type="project" value="UniProtKB-UniRule"/>
</dbReference>
<comment type="subcellular location">
    <subcellularLocation>
        <location evidence="1 9">Cell membrane</location>
        <topology evidence="1 9">Multi-pass membrane protein</topology>
    </subcellularLocation>
</comment>
<reference evidence="11 12" key="1">
    <citation type="journal article" date="2016" name="ISME J.">
        <title>Global occurrence and heterogeneity of the Roseobacter-clade species Ruegeria mobilis.</title>
        <authorList>
            <person name="Sonnenschein E."/>
            <person name="Gram L."/>
        </authorList>
    </citation>
    <scope>NUCLEOTIDE SEQUENCE [LARGE SCALE GENOMIC DNA]</scope>
    <source>
        <strain evidence="11 12">F1926</strain>
        <plasmid evidence="11 12">unnamed1</plasmid>
    </source>
</reference>
<evidence type="ECO:0000256" key="7">
    <source>
        <dbReference type="ARBA" id="ARBA00023136"/>
    </source>
</evidence>
<evidence type="ECO:0000256" key="2">
    <source>
        <dbReference type="ARBA" id="ARBA00010065"/>
    </source>
</evidence>
<gene>
    <name evidence="9" type="primary">lnt</name>
    <name evidence="11" type="ORF">K529_018150</name>
</gene>
<dbReference type="CDD" id="cd07571">
    <property type="entry name" value="ALP_N-acyl_transferase"/>
    <property type="match status" value="1"/>
</dbReference>
<dbReference type="PANTHER" id="PTHR38686">
    <property type="entry name" value="APOLIPOPROTEIN N-ACYLTRANSFERASE"/>
    <property type="match status" value="1"/>
</dbReference>
<sequence>MNLPPVLRKVGPFGLAVGAGALMAQGLAPVSAIWVMPLALLVIAALFQSMPTPRRAAALGWLFGCGYFGFGLSWIMEPFQVDAATYGWMAPFALMLMAGGLSLFWGLAFWAAARLGRGDWRLLALIGFWGLVELARAYVLTGFPWAGFAQLALPGDVVLRAVPWIGSHGVMLAILLAILPVVLIRQRPFWALVPAVLVAVAMAWLPEARPFGGNLPLTEQTVRLVQPNAPQAEKWLPEKRWLFVQRMLEYTAAEPDRAGGRLPDLVIWPETSIPTLQNYIDEIRPALIEAARGAELLYGIQREENGRYMNSAVVMSAEGEALDIYDKMHLVPFGEYMPLPKLWERFGVFGLASRAKGGYAPGTQRRLLDTIAGRALPLICYEGVFAQDVNAAPARPDYLVLITNDAWFGSYSGPYQHLVQAQLRAAEQGLPMLRAANTGVSAVIDPYGQLRDSLLLNTAGYLDARLPEPLPPTLYSRTGDWPAALLALLLVGVSGLPRLVVKRRRTLA</sequence>
<feature type="transmembrane region" description="Helical" evidence="9">
    <location>
        <begin position="189"/>
        <end position="206"/>
    </location>
</feature>
<dbReference type="EC" id="2.3.1.269" evidence="9"/>
<keyword evidence="11" id="KW-0614">Plasmid</keyword>
<dbReference type="Pfam" id="PF20154">
    <property type="entry name" value="LNT_N"/>
    <property type="match status" value="1"/>
</dbReference>
<evidence type="ECO:0000256" key="9">
    <source>
        <dbReference type="HAMAP-Rule" id="MF_01148"/>
    </source>
</evidence>
<dbReference type="GeneID" id="28251798"/>
<feature type="transmembrane region" description="Helical" evidence="9">
    <location>
        <begin position="481"/>
        <end position="501"/>
    </location>
</feature>
<dbReference type="EMBL" id="CP015231">
    <property type="protein sequence ID" value="ANP42686.1"/>
    <property type="molecule type" value="Genomic_DNA"/>
</dbReference>
<keyword evidence="11" id="KW-0449">Lipoprotein</keyword>
<evidence type="ECO:0000256" key="8">
    <source>
        <dbReference type="ARBA" id="ARBA00023315"/>
    </source>
</evidence>
<dbReference type="InterPro" id="IPR003010">
    <property type="entry name" value="C-N_Hydrolase"/>
</dbReference>
<proteinExistence type="inferred from homology"/>
<dbReference type="GO" id="GO:0005886">
    <property type="term" value="C:plasma membrane"/>
    <property type="evidence" value="ECO:0007669"/>
    <property type="project" value="UniProtKB-SubCell"/>
</dbReference>
<keyword evidence="5 9" id="KW-0812">Transmembrane</keyword>
<dbReference type="InterPro" id="IPR004563">
    <property type="entry name" value="Apolipo_AcylTrfase"/>
</dbReference>
<name>A0A1B1A808_9RHOB</name>
<comment type="function">
    <text evidence="9">Catalyzes the phospholipid dependent N-acylation of the N-terminal cysteine of apolipoprotein, the last step in lipoprotein maturation.</text>
</comment>
<dbReference type="Gene3D" id="3.60.110.10">
    <property type="entry name" value="Carbon-nitrogen hydrolase"/>
    <property type="match status" value="1"/>
</dbReference>
<dbReference type="PROSITE" id="PS50263">
    <property type="entry name" value="CN_HYDROLASE"/>
    <property type="match status" value="1"/>
</dbReference>
<comment type="similarity">
    <text evidence="2 9">Belongs to the CN hydrolase family. Apolipoprotein N-acyltransferase subfamily.</text>
</comment>
<feature type="transmembrane region" description="Helical" evidence="9">
    <location>
        <begin position="161"/>
        <end position="182"/>
    </location>
</feature>
<keyword evidence="8 9" id="KW-0012">Acyltransferase</keyword>
<evidence type="ECO:0000259" key="10">
    <source>
        <dbReference type="PROSITE" id="PS50263"/>
    </source>
</evidence>
<dbReference type="UniPathway" id="UPA00666"/>
<dbReference type="SUPFAM" id="SSF56317">
    <property type="entry name" value="Carbon-nitrogen hydrolase"/>
    <property type="match status" value="1"/>
</dbReference>
<comment type="pathway">
    <text evidence="9">Protein modification; lipoprotein biosynthesis (N-acyl transfer).</text>
</comment>
<dbReference type="NCBIfam" id="TIGR00546">
    <property type="entry name" value="lnt"/>
    <property type="match status" value="1"/>
</dbReference>
<keyword evidence="7 9" id="KW-0472">Membrane</keyword>
<feature type="transmembrane region" description="Helical" evidence="9">
    <location>
        <begin position="59"/>
        <end position="76"/>
    </location>
</feature>
<dbReference type="KEGG" id="rmb:K529_018150"/>